<proteinExistence type="predicted"/>
<dbReference type="AlphaFoldDB" id="A0A3L6P9H3"/>
<organism evidence="1 2">
    <name type="scientific">Panicum miliaceum</name>
    <name type="common">Proso millet</name>
    <name type="synonym">Broomcorn millet</name>
    <dbReference type="NCBI Taxonomy" id="4540"/>
    <lineage>
        <taxon>Eukaryota</taxon>
        <taxon>Viridiplantae</taxon>
        <taxon>Streptophyta</taxon>
        <taxon>Embryophyta</taxon>
        <taxon>Tracheophyta</taxon>
        <taxon>Spermatophyta</taxon>
        <taxon>Magnoliopsida</taxon>
        <taxon>Liliopsida</taxon>
        <taxon>Poales</taxon>
        <taxon>Poaceae</taxon>
        <taxon>PACMAD clade</taxon>
        <taxon>Panicoideae</taxon>
        <taxon>Panicodae</taxon>
        <taxon>Paniceae</taxon>
        <taxon>Panicinae</taxon>
        <taxon>Panicum</taxon>
        <taxon>Panicum sect. Panicum</taxon>
    </lineage>
</organism>
<comment type="caution">
    <text evidence="1">The sequence shown here is derived from an EMBL/GenBank/DDBJ whole genome shotgun (WGS) entry which is preliminary data.</text>
</comment>
<keyword evidence="2" id="KW-1185">Reference proteome</keyword>
<dbReference type="OrthoDB" id="716249at2759"/>
<evidence type="ECO:0000313" key="2">
    <source>
        <dbReference type="Proteomes" id="UP000275267"/>
    </source>
</evidence>
<reference evidence="2" key="1">
    <citation type="journal article" date="2019" name="Nat. Commun.">
        <title>The genome of broomcorn millet.</title>
        <authorList>
            <person name="Zou C."/>
            <person name="Miki D."/>
            <person name="Li D."/>
            <person name="Tang Q."/>
            <person name="Xiao L."/>
            <person name="Rajput S."/>
            <person name="Deng P."/>
            <person name="Jia W."/>
            <person name="Huang R."/>
            <person name="Zhang M."/>
            <person name="Sun Y."/>
            <person name="Hu J."/>
            <person name="Fu X."/>
            <person name="Schnable P.S."/>
            <person name="Li F."/>
            <person name="Zhang H."/>
            <person name="Feng B."/>
            <person name="Zhu X."/>
            <person name="Liu R."/>
            <person name="Schnable J.C."/>
            <person name="Zhu J.-K."/>
            <person name="Zhang H."/>
        </authorList>
    </citation>
    <scope>NUCLEOTIDE SEQUENCE [LARGE SCALE GENOMIC DNA]</scope>
</reference>
<evidence type="ECO:0000313" key="1">
    <source>
        <dbReference type="EMBL" id="RLM49012.1"/>
    </source>
</evidence>
<sequence>MDEVIRETLAQGRLIYEEYKKTLAAFGAEPSLLPEDLEGGVAGLLIWILSEFTALNEDLGKLSSRDFVFPSHSELSQNFENVQAVKKSFVRRFWMVTGREIMRSIARSHLVEAKAVEAEMVNALNAPNTAGTSGAGSMEGGADEDPKALVVARPVLDVPPMNIGCEGVIVPGSSWERYSFAHPGASVAEF</sequence>
<gene>
    <name evidence="1" type="ORF">C2845_PMPSC055712</name>
</gene>
<dbReference type="EMBL" id="PQIB02000620">
    <property type="protein sequence ID" value="RLM49012.1"/>
    <property type="molecule type" value="Genomic_DNA"/>
</dbReference>
<name>A0A3L6P9H3_PANMI</name>
<accession>A0A3L6P9H3</accession>
<dbReference type="Proteomes" id="UP000275267">
    <property type="component" value="Unassembled WGS sequence"/>
</dbReference>
<protein>
    <submittedName>
        <fullName evidence="1">Uncharacterized protein</fullName>
    </submittedName>
</protein>